<proteinExistence type="predicted"/>
<reference evidence="2 3" key="1">
    <citation type="submission" date="2018-10" db="EMBL/GenBank/DDBJ databases">
        <title>Draft genome sequence of the microsporidian Tubulinosema ratisbonensis.</title>
        <authorList>
            <person name="Polonais V."/>
            <person name="Peyretaillade E."/>
            <person name="Niehus S."/>
            <person name="Wawrzyniak I."/>
            <person name="Franchet A."/>
            <person name="Gaspin C."/>
            <person name="Reichstadt M."/>
            <person name="Belser C."/>
            <person name="Labadie K."/>
            <person name="Delbac F."/>
            <person name="Ferrandon D."/>
        </authorList>
    </citation>
    <scope>NUCLEOTIDE SEQUENCE [LARGE SCALE GENOMIC DNA]</scope>
    <source>
        <strain evidence="2 3">Franzen</strain>
    </source>
</reference>
<dbReference type="EMBL" id="RCSS01000156">
    <property type="protein sequence ID" value="RVD92716.1"/>
    <property type="molecule type" value="Genomic_DNA"/>
</dbReference>
<keyword evidence="3" id="KW-1185">Reference proteome</keyword>
<evidence type="ECO:0000256" key="1">
    <source>
        <dbReference type="SAM" id="Coils"/>
    </source>
</evidence>
<dbReference type="AlphaFoldDB" id="A0A437ANZ3"/>
<dbReference type="VEuPathDB" id="MicrosporidiaDB:TUBRATIS_007660"/>
<dbReference type="Proteomes" id="UP000282876">
    <property type="component" value="Unassembled WGS sequence"/>
</dbReference>
<evidence type="ECO:0000313" key="2">
    <source>
        <dbReference type="EMBL" id="RVD92716.1"/>
    </source>
</evidence>
<organism evidence="2 3">
    <name type="scientific">Tubulinosema ratisbonensis</name>
    <dbReference type="NCBI Taxonomy" id="291195"/>
    <lineage>
        <taxon>Eukaryota</taxon>
        <taxon>Fungi</taxon>
        <taxon>Fungi incertae sedis</taxon>
        <taxon>Microsporidia</taxon>
        <taxon>Tubulinosematoidea</taxon>
        <taxon>Tubulinosematidae</taxon>
        <taxon>Tubulinosema</taxon>
    </lineage>
</organism>
<comment type="caution">
    <text evidence="2">The sequence shown here is derived from an EMBL/GenBank/DDBJ whole genome shotgun (WGS) entry which is preliminary data.</text>
</comment>
<protein>
    <submittedName>
        <fullName evidence="2">Uncharacterized protein</fullName>
    </submittedName>
</protein>
<name>A0A437ANZ3_9MICR</name>
<accession>A0A437ANZ3</accession>
<evidence type="ECO:0000313" key="3">
    <source>
        <dbReference type="Proteomes" id="UP000282876"/>
    </source>
</evidence>
<gene>
    <name evidence="2" type="ORF">TUBRATIS_007660</name>
</gene>
<keyword evidence="1" id="KW-0175">Coiled coil</keyword>
<feature type="coiled-coil region" evidence="1">
    <location>
        <begin position="49"/>
        <end position="86"/>
    </location>
</feature>
<sequence length="353" mass="41839">MLLKEFYQLLQNKIIFPALRCKERSPYFCFLKKIGLKNNPIDMFDLETKQQMNLKIKEIQEHLAHIKELREELKYTDNLCNKIEELINKKNLEKKVVVKDRTLKYLKDILQNKKDIDSFYEVEINDRMGESVFNKIKFFTSLQKIVTLDGNIADDLLQRVNRDELPILQEGRDLKLNLLLSILVLKMMGTLNELQLRTIIEDLKERAKTEIKNNQSEVAKIKTEINDLLRYLKQGSFFQQGVKFKSESAFLKSLQELETKIIRLFKSELQYVLDHGYIIGNLITFIKLAVKQVMPREAEFMDKDLKELRNREFLLLRDAMFKISLPPEIADLVNIDNIQLSRKNIFRMLLRIH</sequence>